<organism evidence="2 3">
    <name type="scientific">Helianthus annuus</name>
    <name type="common">Common sunflower</name>
    <dbReference type="NCBI Taxonomy" id="4232"/>
    <lineage>
        <taxon>Eukaryota</taxon>
        <taxon>Viridiplantae</taxon>
        <taxon>Streptophyta</taxon>
        <taxon>Embryophyta</taxon>
        <taxon>Tracheophyta</taxon>
        <taxon>Spermatophyta</taxon>
        <taxon>Magnoliopsida</taxon>
        <taxon>eudicotyledons</taxon>
        <taxon>Gunneridae</taxon>
        <taxon>Pentapetalae</taxon>
        <taxon>asterids</taxon>
        <taxon>campanulids</taxon>
        <taxon>Asterales</taxon>
        <taxon>Asteraceae</taxon>
        <taxon>Asteroideae</taxon>
        <taxon>Heliantheae alliance</taxon>
        <taxon>Heliantheae</taxon>
        <taxon>Helianthus</taxon>
    </lineage>
</organism>
<dbReference type="InParanoid" id="A0A251US16"/>
<name>A0A251US16_HELAN</name>
<proteinExistence type="predicted"/>
<reference evidence="1 3" key="1">
    <citation type="journal article" date="2017" name="Nature">
        <title>The sunflower genome provides insights into oil metabolism, flowering and Asterid evolution.</title>
        <authorList>
            <person name="Badouin H."/>
            <person name="Gouzy J."/>
            <person name="Grassa C.J."/>
            <person name="Murat F."/>
            <person name="Staton S.E."/>
            <person name="Cottret L."/>
            <person name="Lelandais-Briere C."/>
            <person name="Owens G.L."/>
            <person name="Carrere S."/>
            <person name="Mayjonade B."/>
            <person name="Legrand L."/>
            <person name="Gill N."/>
            <person name="Kane N.C."/>
            <person name="Bowers J.E."/>
            <person name="Hubner S."/>
            <person name="Bellec A."/>
            <person name="Berard A."/>
            <person name="Berges H."/>
            <person name="Blanchet N."/>
            <person name="Boniface M.C."/>
            <person name="Brunel D."/>
            <person name="Catrice O."/>
            <person name="Chaidir N."/>
            <person name="Claudel C."/>
            <person name="Donnadieu C."/>
            <person name="Faraut T."/>
            <person name="Fievet G."/>
            <person name="Helmstetter N."/>
            <person name="King M."/>
            <person name="Knapp S.J."/>
            <person name="Lai Z."/>
            <person name="Le Paslier M.C."/>
            <person name="Lippi Y."/>
            <person name="Lorenzon L."/>
            <person name="Mandel J.R."/>
            <person name="Marage G."/>
            <person name="Marchand G."/>
            <person name="Marquand E."/>
            <person name="Bret-Mestries E."/>
            <person name="Morien E."/>
            <person name="Nambeesan S."/>
            <person name="Nguyen T."/>
            <person name="Pegot-Espagnet P."/>
            <person name="Pouilly N."/>
            <person name="Raftis F."/>
            <person name="Sallet E."/>
            <person name="Schiex T."/>
            <person name="Thomas J."/>
            <person name="Vandecasteele C."/>
            <person name="Vares D."/>
            <person name="Vear F."/>
            <person name="Vautrin S."/>
            <person name="Crespi M."/>
            <person name="Mangin B."/>
            <person name="Burke J.M."/>
            <person name="Salse J."/>
            <person name="Munos S."/>
            <person name="Vincourt P."/>
            <person name="Rieseberg L.H."/>
            <person name="Langlade N.B."/>
        </authorList>
    </citation>
    <scope>NUCLEOTIDE SEQUENCE [LARGE SCALE GENOMIC DNA]</scope>
    <source>
        <strain evidence="3">cv. SF193</strain>
        <tissue evidence="1">Leaves</tissue>
    </source>
</reference>
<evidence type="ECO:0000313" key="3">
    <source>
        <dbReference type="Proteomes" id="UP000215914"/>
    </source>
</evidence>
<reference evidence="1" key="3">
    <citation type="submission" date="2020-06" db="EMBL/GenBank/DDBJ databases">
        <title>Helianthus annuus Genome sequencing and assembly Release 2.</title>
        <authorList>
            <person name="Gouzy J."/>
            <person name="Langlade N."/>
            <person name="Munos S."/>
        </authorList>
    </citation>
    <scope>NUCLEOTIDE SEQUENCE</scope>
    <source>
        <tissue evidence="1">Leaves</tissue>
    </source>
</reference>
<dbReference type="Proteomes" id="UP000215914">
    <property type="component" value="Chromosome 5"/>
</dbReference>
<sequence>MYNLAGTRENSYWNLVNNLRRCNDHKMHLGIWHPQHLNTTPARWAFHRFYGLASQSGPTFKTLILCIMGHVKLITVLCTPGV</sequence>
<reference evidence="2" key="2">
    <citation type="submission" date="2017-02" db="EMBL/GenBank/DDBJ databases">
        <title>Sunflower complete genome.</title>
        <authorList>
            <person name="Langlade N."/>
            <person name="Munos S."/>
        </authorList>
    </citation>
    <scope>NUCLEOTIDE SEQUENCE [LARGE SCALE GENOMIC DNA]</scope>
    <source>
        <tissue evidence="2">Leaves</tissue>
    </source>
</reference>
<dbReference type="EMBL" id="MNCJ02000319">
    <property type="protein sequence ID" value="KAF5811157.1"/>
    <property type="molecule type" value="Genomic_DNA"/>
</dbReference>
<dbReference type="EMBL" id="CM007894">
    <property type="protein sequence ID" value="OTG25656.1"/>
    <property type="molecule type" value="Genomic_DNA"/>
</dbReference>
<keyword evidence="3" id="KW-1185">Reference proteome</keyword>
<dbReference type="Gramene" id="mRNA:HanXRQr2_Chr04g0178191">
    <property type="protein sequence ID" value="mRNA:HanXRQr2_Chr04g0178191"/>
    <property type="gene ID" value="HanXRQr2_Chr04g0178191"/>
</dbReference>
<dbReference type="AlphaFoldDB" id="A0A251US16"/>
<accession>A0A251US16</accession>
<evidence type="ECO:0000313" key="2">
    <source>
        <dbReference type="EMBL" id="OTG25656.1"/>
    </source>
</evidence>
<evidence type="ECO:0000313" key="1">
    <source>
        <dbReference type="EMBL" id="KAF5811157.1"/>
    </source>
</evidence>
<gene>
    <name evidence="2" type="ORF">HannXRQ_Chr05g0149991</name>
    <name evidence="1" type="ORF">HanXRQr2_Chr04g0178191</name>
</gene>
<protein>
    <submittedName>
        <fullName evidence="2">Uncharacterized protein</fullName>
    </submittedName>
</protein>